<name>A0A1G8C8S8_CHIFI</name>
<dbReference type="STRING" id="104663.SAMN04488121_11256"/>
<evidence type="ECO:0000256" key="1">
    <source>
        <dbReference type="SAM" id="Phobius"/>
    </source>
</evidence>
<evidence type="ECO:0008006" key="4">
    <source>
        <dbReference type="Google" id="ProtNLM"/>
    </source>
</evidence>
<keyword evidence="1" id="KW-0812">Transmembrane</keyword>
<sequence>MKRRIIWGVLLLLTFLIWYIWMPAGLYISMPIFLAIIGGILCFIFMAQTFADFTDMDEITQWDRYPKQWYHNMAFVCIPAAIALIVVFAMHYGKLENEELRKFGERVPATIVDGYYRKSSKSSTYKLTISYYTKSGKHVRTQKEVDSDQYDLASKGQHVEVIYSTKHPSLVKILLGDEMVEELTGIKSRQLTVKDMSRILEMPGDSILPALNNISYRWIMTDDDSSTYVNENKKLFFSVEPRVRVTYVVMGGDNLLKMGQDIRSSGFKKETSDTTSQDKEEGGLVLYTKGDLKLVVHTKQIERETDQSDNSSVMAAAMGLNKETALVLTMFRN</sequence>
<dbReference type="RefSeq" id="WP_089838040.1">
    <property type="nucleotide sequence ID" value="NZ_FNBN01000012.1"/>
</dbReference>
<feature type="transmembrane region" description="Helical" evidence="1">
    <location>
        <begin position="28"/>
        <end position="51"/>
    </location>
</feature>
<protein>
    <recommendedName>
        <fullName evidence="4">DUF3592 domain-containing protein</fullName>
    </recommendedName>
</protein>
<keyword evidence="1" id="KW-1133">Transmembrane helix</keyword>
<organism evidence="2 3">
    <name type="scientific">Chitinophaga filiformis</name>
    <name type="common">Myxococcus filiformis</name>
    <name type="synonym">Flexibacter filiformis</name>
    <dbReference type="NCBI Taxonomy" id="104663"/>
    <lineage>
        <taxon>Bacteria</taxon>
        <taxon>Pseudomonadati</taxon>
        <taxon>Bacteroidota</taxon>
        <taxon>Chitinophagia</taxon>
        <taxon>Chitinophagales</taxon>
        <taxon>Chitinophagaceae</taxon>
        <taxon>Chitinophaga</taxon>
    </lineage>
</organism>
<dbReference type="Proteomes" id="UP000199045">
    <property type="component" value="Unassembled WGS sequence"/>
</dbReference>
<dbReference type="OrthoDB" id="635172at2"/>
<feature type="transmembrane region" description="Helical" evidence="1">
    <location>
        <begin position="5"/>
        <end position="22"/>
    </location>
</feature>
<reference evidence="3" key="1">
    <citation type="submission" date="2016-10" db="EMBL/GenBank/DDBJ databases">
        <authorList>
            <person name="Varghese N."/>
            <person name="Submissions S."/>
        </authorList>
    </citation>
    <scope>NUCLEOTIDE SEQUENCE [LARGE SCALE GENOMIC DNA]</scope>
    <source>
        <strain evidence="3">DSM 527</strain>
    </source>
</reference>
<accession>A0A1G8C8S8</accession>
<evidence type="ECO:0000313" key="3">
    <source>
        <dbReference type="Proteomes" id="UP000199045"/>
    </source>
</evidence>
<proteinExistence type="predicted"/>
<evidence type="ECO:0000313" key="2">
    <source>
        <dbReference type="EMBL" id="SDH41881.1"/>
    </source>
</evidence>
<dbReference type="EMBL" id="FNBN01000012">
    <property type="protein sequence ID" value="SDH41881.1"/>
    <property type="molecule type" value="Genomic_DNA"/>
</dbReference>
<gene>
    <name evidence="2" type="ORF">SAMN04488121_11256</name>
</gene>
<feature type="transmembrane region" description="Helical" evidence="1">
    <location>
        <begin position="72"/>
        <end position="92"/>
    </location>
</feature>
<keyword evidence="1" id="KW-0472">Membrane</keyword>
<dbReference type="AlphaFoldDB" id="A0A1G8C8S8"/>